<dbReference type="GO" id="GO:0102208">
    <property type="term" value="F:2-polyprenyl-6-hydroxyphenol methylase activity"/>
    <property type="evidence" value="ECO:0007669"/>
    <property type="project" value="UniProtKB-EC"/>
</dbReference>
<reference evidence="1 2" key="1">
    <citation type="submission" date="2024-10" db="EMBL/GenBank/DDBJ databases">
        <title>The Natural Products Discovery Center: Release of the First 8490 Sequenced Strains for Exploring Actinobacteria Biosynthetic Diversity.</title>
        <authorList>
            <person name="Kalkreuter E."/>
            <person name="Kautsar S.A."/>
            <person name="Yang D."/>
            <person name="Bader C.D."/>
            <person name="Teijaro C.N."/>
            <person name="Fluegel L."/>
            <person name="Davis C.M."/>
            <person name="Simpson J.R."/>
            <person name="Lauterbach L."/>
            <person name="Steele A.D."/>
            <person name="Gui C."/>
            <person name="Meng S."/>
            <person name="Li G."/>
            <person name="Viehrig K."/>
            <person name="Ye F."/>
            <person name="Su P."/>
            <person name="Kiefer A.F."/>
            <person name="Nichols A."/>
            <person name="Cepeda A.J."/>
            <person name="Yan W."/>
            <person name="Fan B."/>
            <person name="Jiang Y."/>
            <person name="Adhikari A."/>
            <person name="Zheng C.-J."/>
            <person name="Schuster L."/>
            <person name="Cowan T.M."/>
            <person name="Smanski M.J."/>
            <person name="Chevrette M.G."/>
            <person name="De Carvalho L.P.S."/>
            <person name="Shen B."/>
        </authorList>
    </citation>
    <scope>NUCLEOTIDE SEQUENCE [LARGE SCALE GENOMIC DNA]</scope>
    <source>
        <strain evidence="1 2">NPDC019481</strain>
    </source>
</reference>
<dbReference type="EMBL" id="JBIRYI010000002">
    <property type="protein sequence ID" value="MFI2486080.1"/>
    <property type="molecule type" value="Genomic_DNA"/>
</dbReference>
<keyword evidence="2" id="KW-1185">Reference proteome</keyword>
<evidence type="ECO:0000313" key="2">
    <source>
        <dbReference type="Proteomes" id="UP001611580"/>
    </source>
</evidence>
<dbReference type="InterPro" id="IPR029063">
    <property type="entry name" value="SAM-dependent_MTases_sf"/>
</dbReference>
<dbReference type="GO" id="GO:0032259">
    <property type="term" value="P:methylation"/>
    <property type="evidence" value="ECO:0007669"/>
    <property type="project" value="UniProtKB-KW"/>
</dbReference>
<organism evidence="1 2">
    <name type="scientific">Promicromonospora kroppenstedtii</name>
    <dbReference type="NCBI Taxonomy" id="440482"/>
    <lineage>
        <taxon>Bacteria</taxon>
        <taxon>Bacillati</taxon>
        <taxon>Actinomycetota</taxon>
        <taxon>Actinomycetes</taxon>
        <taxon>Micrococcales</taxon>
        <taxon>Promicromonosporaceae</taxon>
        <taxon>Promicromonospora</taxon>
    </lineage>
</organism>
<proteinExistence type="predicted"/>
<dbReference type="CDD" id="cd02440">
    <property type="entry name" value="AdoMet_MTases"/>
    <property type="match status" value="1"/>
</dbReference>
<sequence length="198" mass="20577">MTATHVSDPVPVDVEAWTAERDAVDEAIVALCEGPVLDVGCGPGRFAAALAARGVPALGIDVSHAAVRRARARGAVALRRAVEGPLPGEGRWGTVLLADGNIGIGGDPRALLERCRDLARPGGLLLVEADPDPDTDISGPLVLHAEDGRRSRPMPWARAGSRVLRTLGGELGMVVSEEWELAGRVVVSVRTPGAVEQG</sequence>
<dbReference type="Gene3D" id="3.40.50.150">
    <property type="entry name" value="Vaccinia Virus protein VP39"/>
    <property type="match status" value="1"/>
</dbReference>
<protein>
    <submittedName>
        <fullName evidence="1">Class I SAM-dependent methyltransferase</fullName>
        <ecNumber evidence="1">2.1.1.222</ecNumber>
        <ecNumber evidence="1">2.1.1.64</ecNumber>
    </submittedName>
</protein>
<dbReference type="Proteomes" id="UP001611580">
    <property type="component" value="Unassembled WGS sequence"/>
</dbReference>
<dbReference type="RefSeq" id="WP_397401689.1">
    <property type="nucleotide sequence ID" value="NZ_JBIRYI010000002.1"/>
</dbReference>
<name>A0ABW7XFR5_9MICO</name>
<accession>A0ABW7XFR5</accession>
<dbReference type="SUPFAM" id="SSF53335">
    <property type="entry name" value="S-adenosyl-L-methionine-dependent methyltransferases"/>
    <property type="match status" value="1"/>
</dbReference>
<dbReference type="Pfam" id="PF13489">
    <property type="entry name" value="Methyltransf_23"/>
    <property type="match status" value="1"/>
</dbReference>
<keyword evidence="1" id="KW-0489">Methyltransferase</keyword>
<gene>
    <name evidence="1" type="ORF">ACH47X_04180</name>
</gene>
<evidence type="ECO:0000313" key="1">
    <source>
        <dbReference type="EMBL" id="MFI2486080.1"/>
    </source>
</evidence>
<dbReference type="GO" id="GO:0061542">
    <property type="term" value="F:3-demethylubiquinol 3-O-methyltransferase activity"/>
    <property type="evidence" value="ECO:0007669"/>
    <property type="project" value="UniProtKB-EC"/>
</dbReference>
<keyword evidence="1" id="KW-0808">Transferase</keyword>
<comment type="caution">
    <text evidence="1">The sequence shown here is derived from an EMBL/GenBank/DDBJ whole genome shotgun (WGS) entry which is preliminary data.</text>
</comment>
<dbReference type="EC" id="2.1.1.222" evidence="1"/>
<dbReference type="EC" id="2.1.1.64" evidence="1"/>